<comment type="caution">
    <text evidence="1">The sequence shown here is derived from an EMBL/GenBank/DDBJ whole genome shotgun (WGS) entry which is preliminary data.</text>
</comment>
<dbReference type="Proteomes" id="UP000765509">
    <property type="component" value="Unassembled WGS sequence"/>
</dbReference>
<evidence type="ECO:0000313" key="1">
    <source>
        <dbReference type="EMBL" id="MBW0499934.1"/>
    </source>
</evidence>
<name>A0A9Q3DAV6_9BASI</name>
<sequence>MNEANLSIPKVSTPFSHIRCPFKPKEEMTNTLITDLSHQENNQLLMKEAFRLKDWLTFKGEGECDHMPFIKKIEMLKEDYAIPYELIMARLNSLSQKSAKGWYYGILQTNGKITWSWWKNEIITKWENDAWR</sequence>
<reference evidence="1" key="1">
    <citation type="submission" date="2021-03" db="EMBL/GenBank/DDBJ databases">
        <title>Draft genome sequence of rust myrtle Austropuccinia psidii MF-1, a brazilian biotype.</title>
        <authorList>
            <person name="Quecine M.C."/>
            <person name="Pachon D.M.R."/>
            <person name="Bonatelli M.L."/>
            <person name="Correr F.H."/>
            <person name="Franceschini L.M."/>
            <person name="Leite T.F."/>
            <person name="Margarido G.R.A."/>
            <person name="Almeida C.A."/>
            <person name="Ferrarezi J.A."/>
            <person name="Labate C.A."/>
        </authorList>
    </citation>
    <scope>NUCLEOTIDE SEQUENCE</scope>
    <source>
        <strain evidence="1">MF-1</strain>
    </source>
</reference>
<proteinExistence type="predicted"/>
<accession>A0A9Q3DAV6</accession>
<keyword evidence="2" id="KW-1185">Reference proteome</keyword>
<gene>
    <name evidence="1" type="ORF">O181_039649</name>
</gene>
<organism evidence="1 2">
    <name type="scientific">Austropuccinia psidii MF-1</name>
    <dbReference type="NCBI Taxonomy" id="1389203"/>
    <lineage>
        <taxon>Eukaryota</taxon>
        <taxon>Fungi</taxon>
        <taxon>Dikarya</taxon>
        <taxon>Basidiomycota</taxon>
        <taxon>Pucciniomycotina</taxon>
        <taxon>Pucciniomycetes</taxon>
        <taxon>Pucciniales</taxon>
        <taxon>Sphaerophragmiaceae</taxon>
        <taxon>Austropuccinia</taxon>
    </lineage>
</organism>
<evidence type="ECO:0000313" key="2">
    <source>
        <dbReference type="Proteomes" id="UP000765509"/>
    </source>
</evidence>
<dbReference type="EMBL" id="AVOT02015544">
    <property type="protein sequence ID" value="MBW0499934.1"/>
    <property type="molecule type" value="Genomic_DNA"/>
</dbReference>
<protein>
    <submittedName>
        <fullName evidence="1">Uncharacterized protein</fullName>
    </submittedName>
</protein>
<dbReference type="AlphaFoldDB" id="A0A9Q3DAV6"/>